<proteinExistence type="predicted"/>
<gene>
    <name evidence="3" type="ORF">STRCR_0792</name>
</gene>
<keyword evidence="1" id="KW-0812">Transmembrane</keyword>
<feature type="transmembrane region" description="Helical" evidence="1">
    <location>
        <begin position="193"/>
        <end position="213"/>
    </location>
</feature>
<evidence type="ECO:0000259" key="2">
    <source>
        <dbReference type="Pfam" id="PF01757"/>
    </source>
</evidence>
<reference evidence="3" key="1">
    <citation type="submission" date="2011-07" db="EMBL/GenBank/DDBJ databases">
        <authorList>
            <person name="Stanhope M.J."/>
            <person name="Durkin A.S."/>
            <person name="Hostetler J."/>
            <person name="Kim M."/>
            <person name="Radune D."/>
            <person name="Singh I."/>
            <person name="Town C.D."/>
        </authorList>
    </citation>
    <scope>NUCLEOTIDE SEQUENCE [LARGE SCALE GENOMIC DNA]</scope>
    <source>
        <strain evidence="3">HS-6</strain>
    </source>
</reference>
<feature type="transmembrane region" description="Helical" evidence="1">
    <location>
        <begin position="12"/>
        <end position="29"/>
    </location>
</feature>
<evidence type="ECO:0000313" key="3">
    <source>
        <dbReference type="EMBL" id="EHI75226.1"/>
    </source>
</evidence>
<accession>G5JRT4</accession>
<feature type="transmembrane region" description="Helical" evidence="1">
    <location>
        <begin position="170"/>
        <end position="187"/>
    </location>
</feature>
<evidence type="ECO:0000256" key="1">
    <source>
        <dbReference type="SAM" id="Phobius"/>
    </source>
</evidence>
<dbReference type="AlphaFoldDB" id="G5JRT4"/>
<feature type="domain" description="Acyltransferase 3" evidence="2">
    <location>
        <begin position="11"/>
        <end position="359"/>
    </location>
</feature>
<feature type="transmembrane region" description="Helical" evidence="1">
    <location>
        <begin position="102"/>
        <end position="121"/>
    </location>
</feature>
<keyword evidence="1" id="KW-0472">Membrane</keyword>
<sequence>METKKKIRRSNIELLRIVALFMIIMYHIVRHCIRVQLVSPEDLEREAVEVFNQPVFYPRLLILNVIMTFGSIGNALFILVSGYFMANREPDTIQIGKISKKLLYQLLFAATLLTCLSPWLHHLRPDIFSGLQRFMRINERFWFVGYYFVVILFGKLFLNKFLKQLEYKQYASFLLVFLALITFSWTNHIMRSFATGLEVFLTGVFLYSFAGFVRRFDVLSRVRTYVLFLLPMLVYALVLISGYNTVVTRIQTYIKSESTEVFLQRIPNFNNSSLVVIIVAICIFELFRRLSLPDSRLIAFLGQSTFMVYLVHDNRFYYELWNLRDWVTTLAASPTIFIIQLIKWTMYTFVTGVFAYILYVLLHFILRRNKWLLLRSEKNNINKL</sequence>
<organism evidence="3 4">
    <name type="scientific">Streptococcus criceti HS-6</name>
    <dbReference type="NCBI Taxonomy" id="873449"/>
    <lineage>
        <taxon>Bacteria</taxon>
        <taxon>Bacillati</taxon>
        <taxon>Bacillota</taxon>
        <taxon>Bacilli</taxon>
        <taxon>Lactobacillales</taxon>
        <taxon>Streptococcaceae</taxon>
        <taxon>Streptococcus</taxon>
    </lineage>
</organism>
<feature type="transmembrane region" description="Helical" evidence="1">
    <location>
        <begin position="266"/>
        <end position="287"/>
    </location>
</feature>
<keyword evidence="4" id="KW-1185">Reference proteome</keyword>
<feature type="transmembrane region" description="Helical" evidence="1">
    <location>
        <begin position="344"/>
        <end position="366"/>
    </location>
</feature>
<feature type="transmembrane region" description="Helical" evidence="1">
    <location>
        <begin position="225"/>
        <end position="246"/>
    </location>
</feature>
<dbReference type="OrthoDB" id="9816377at2"/>
<dbReference type="GO" id="GO:0016747">
    <property type="term" value="F:acyltransferase activity, transferring groups other than amino-acyl groups"/>
    <property type="evidence" value="ECO:0007669"/>
    <property type="project" value="InterPro"/>
</dbReference>
<dbReference type="EMBL" id="AEUV02000002">
    <property type="protein sequence ID" value="EHI75226.1"/>
    <property type="molecule type" value="Genomic_DNA"/>
</dbReference>
<comment type="caution">
    <text evidence="3">The sequence shown here is derived from an EMBL/GenBank/DDBJ whole genome shotgun (WGS) entry which is preliminary data.</text>
</comment>
<evidence type="ECO:0000313" key="4">
    <source>
        <dbReference type="Proteomes" id="UP000004322"/>
    </source>
</evidence>
<dbReference type="RefSeq" id="WP_004229419.1">
    <property type="nucleotide sequence ID" value="NZ_AEUV02000002.1"/>
</dbReference>
<dbReference type="InterPro" id="IPR002656">
    <property type="entry name" value="Acyl_transf_3_dom"/>
</dbReference>
<feature type="transmembrane region" description="Helical" evidence="1">
    <location>
        <begin position="60"/>
        <end position="81"/>
    </location>
</feature>
<feature type="transmembrane region" description="Helical" evidence="1">
    <location>
        <begin position="141"/>
        <end position="158"/>
    </location>
</feature>
<name>G5JRT4_STRCG</name>
<dbReference type="Proteomes" id="UP000004322">
    <property type="component" value="Unassembled WGS sequence"/>
</dbReference>
<keyword evidence="1" id="KW-1133">Transmembrane helix</keyword>
<protein>
    <recommendedName>
        <fullName evidence="2">Acyltransferase 3 domain-containing protein</fullName>
    </recommendedName>
</protein>
<dbReference type="Pfam" id="PF01757">
    <property type="entry name" value="Acyl_transf_3"/>
    <property type="match status" value="1"/>
</dbReference>
<dbReference type="eggNOG" id="COG3274">
    <property type="taxonomic scope" value="Bacteria"/>
</dbReference>
<feature type="transmembrane region" description="Helical" evidence="1">
    <location>
        <begin position="294"/>
        <end position="312"/>
    </location>
</feature>